<reference evidence="1" key="1">
    <citation type="submission" date="2021-02" db="EMBL/GenBank/DDBJ databases">
        <authorList>
            <person name="Dougan E. K."/>
            <person name="Rhodes N."/>
            <person name="Thang M."/>
            <person name="Chan C."/>
        </authorList>
    </citation>
    <scope>NUCLEOTIDE SEQUENCE</scope>
</reference>
<evidence type="ECO:0000313" key="1">
    <source>
        <dbReference type="EMBL" id="CAE7526474.1"/>
    </source>
</evidence>
<proteinExistence type="predicted"/>
<organism evidence="1 2">
    <name type="scientific">Symbiodinium natans</name>
    <dbReference type="NCBI Taxonomy" id="878477"/>
    <lineage>
        <taxon>Eukaryota</taxon>
        <taxon>Sar</taxon>
        <taxon>Alveolata</taxon>
        <taxon>Dinophyceae</taxon>
        <taxon>Suessiales</taxon>
        <taxon>Symbiodiniaceae</taxon>
        <taxon>Symbiodinium</taxon>
    </lineage>
</organism>
<name>A0A812TLB4_9DINO</name>
<comment type="caution">
    <text evidence="1">The sequence shown here is derived from an EMBL/GenBank/DDBJ whole genome shotgun (WGS) entry which is preliminary data.</text>
</comment>
<evidence type="ECO:0000313" key="2">
    <source>
        <dbReference type="Proteomes" id="UP000604046"/>
    </source>
</evidence>
<dbReference type="OrthoDB" id="438206at2759"/>
<gene>
    <name evidence="1" type="ORF">SNAT2548_LOCUS29471</name>
</gene>
<sequence>MAPAILDRNGHVVQDANLELGRHFAKDERGELCVNTAELETARCTTSTNINGEEMVTFASLSKAFGSLKTKRAPGPSGIPPEAFAGAAREAAVQYHPLAVKMAVRAQCPTAWRGGQTAVIPKPNKPPQDLAGWRAILLQESAAKGIASSTRDSLIQGYRQRMQPGQGGSVPDFPLHVPILQVKSFLRDLRDRHASGGFAFLDGKAAFYATIRQFFTGNEKECPAQQIQSLAETLFEDQHDQVQFLATAMGPGLLAAAQVPLPVRRMVLATMDRTWFSIGPNGQHIFQTKTGTMPGAPLADLLFQYTFSIFMEKLQSQLQQHGLDVQLPPAYNCTSVAPTPSWMDDVAIPVKADRADDLVDNATKTLSLASKCLKEIGIRLNWARGKTELVLAFRGEGSKKAKTKWLCEHDSKCWVEVAGENPQEVHITDKYLHLGAMASWEGSDVHDLKYRRGLARQAFQAYKRLLHNEHLTAKEKLELLDALVLSRMMYAAGTWEMHQHQMAQLYQASVMEFYRRVFRPITGFSSRSLTDSQICNCLGVLSPEELRTHDIVQRLAWVKQQGGSFLNSLVGQGKWGKEAHDAEKFPPAND</sequence>
<keyword evidence="2" id="KW-1185">Reference proteome</keyword>
<evidence type="ECO:0008006" key="3">
    <source>
        <dbReference type="Google" id="ProtNLM"/>
    </source>
</evidence>
<protein>
    <recommendedName>
        <fullName evidence="3">Reverse transcriptase domain-containing protein</fullName>
    </recommendedName>
</protein>
<dbReference type="Proteomes" id="UP000604046">
    <property type="component" value="Unassembled WGS sequence"/>
</dbReference>
<dbReference type="AlphaFoldDB" id="A0A812TLB4"/>
<dbReference type="EMBL" id="CAJNDS010002562">
    <property type="protein sequence ID" value="CAE7526474.1"/>
    <property type="molecule type" value="Genomic_DNA"/>
</dbReference>
<accession>A0A812TLB4</accession>